<dbReference type="EMBL" id="MCFG01000040">
    <property type="protein sequence ID" value="ORX85138.1"/>
    <property type="molecule type" value="Genomic_DNA"/>
</dbReference>
<reference evidence="3 4" key="2">
    <citation type="submission" date="2016-08" db="EMBL/GenBank/DDBJ databases">
        <title>Pervasive Adenine N6-methylation of Active Genes in Fungi.</title>
        <authorList>
            <consortium name="DOE Joint Genome Institute"/>
            <person name="Mondo S.J."/>
            <person name="Dannebaum R.O."/>
            <person name="Kuo R.C."/>
            <person name="Labutti K."/>
            <person name="Haridas S."/>
            <person name="Kuo A."/>
            <person name="Salamov A."/>
            <person name="Ahrendt S.R."/>
            <person name="Lipzen A."/>
            <person name="Sullivan W."/>
            <person name="Andreopoulos W.B."/>
            <person name="Clum A."/>
            <person name="Lindquist E."/>
            <person name="Daum C."/>
            <person name="Ramamoorthy G.K."/>
            <person name="Gryganskyi A."/>
            <person name="Culley D."/>
            <person name="Magnuson J.K."/>
            <person name="James T.Y."/>
            <person name="O'Malley M.A."/>
            <person name="Stajich J.E."/>
            <person name="Spatafora J.W."/>
            <person name="Visel A."/>
            <person name="Grigoriev I.V."/>
        </authorList>
    </citation>
    <scope>NUCLEOTIDE SEQUENCE [LARGE SCALE GENOMIC DNA]</scope>
    <source>
        <strain evidence="3 4">S4</strain>
    </source>
</reference>
<dbReference type="Pfam" id="PF03807">
    <property type="entry name" value="F420_oxidored"/>
    <property type="match status" value="1"/>
</dbReference>
<accession>A0A1Y1XHA4</accession>
<dbReference type="OrthoDB" id="550646at2759"/>
<evidence type="ECO:0000313" key="4">
    <source>
        <dbReference type="Proteomes" id="UP000193944"/>
    </source>
</evidence>
<keyword evidence="1" id="KW-0560">Oxidoreductase</keyword>
<evidence type="ECO:0000259" key="2">
    <source>
        <dbReference type="Pfam" id="PF03807"/>
    </source>
</evidence>
<organism evidence="3 4">
    <name type="scientific">Anaeromyces robustus</name>
    <dbReference type="NCBI Taxonomy" id="1754192"/>
    <lineage>
        <taxon>Eukaryota</taxon>
        <taxon>Fungi</taxon>
        <taxon>Fungi incertae sedis</taxon>
        <taxon>Chytridiomycota</taxon>
        <taxon>Chytridiomycota incertae sedis</taxon>
        <taxon>Neocallimastigomycetes</taxon>
        <taxon>Neocallimastigales</taxon>
        <taxon>Neocallimastigaceae</taxon>
        <taxon>Anaeromyces</taxon>
    </lineage>
</organism>
<evidence type="ECO:0000313" key="3">
    <source>
        <dbReference type="EMBL" id="ORX85138.1"/>
    </source>
</evidence>
<protein>
    <submittedName>
        <fullName evidence="3">Coenzyme F420-dependent NADP oxidoreductase</fullName>
    </submittedName>
</protein>
<feature type="domain" description="Pyrroline-5-carboxylate reductase catalytic N-terminal" evidence="2">
    <location>
        <begin position="2"/>
        <end position="96"/>
    </location>
</feature>
<gene>
    <name evidence="3" type="ORF">BCR32DRAFT_325604</name>
</gene>
<dbReference type="InterPro" id="IPR028939">
    <property type="entry name" value="P5C_Rdtase_cat_N"/>
</dbReference>
<keyword evidence="4" id="KW-1185">Reference proteome</keyword>
<dbReference type="Proteomes" id="UP000193944">
    <property type="component" value="Unassembled WGS sequence"/>
</dbReference>
<comment type="caution">
    <text evidence="3">The sequence shown here is derived from an EMBL/GenBank/DDBJ whole genome shotgun (WGS) entry which is preliminary data.</text>
</comment>
<dbReference type="PANTHER" id="PTHR14239:SF10">
    <property type="entry name" value="REDUCTASE"/>
    <property type="match status" value="1"/>
</dbReference>
<name>A0A1Y1XHA4_9FUNG</name>
<dbReference type="STRING" id="1754192.A0A1Y1XHA4"/>
<dbReference type="InterPro" id="IPR036291">
    <property type="entry name" value="NAD(P)-bd_dom_sf"/>
</dbReference>
<dbReference type="SUPFAM" id="SSF51735">
    <property type="entry name" value="NAD(P)-binding Rossmann-fold domains"/>
    <property type="match status" value="1"/>
</dbReference>
<dbReference type="AlphaFoldDB" id="A0A1Y1XHA4"/>
<proteinExistence type="predicted"/>
<reference evidence="3 4" key="1">
    <citation type="submission" date="2016-08" db="EMBL/GenBank/DDBJ databases">
        <title>A Parts List for Fungal Cellulosomes Revealed by Comparative Genomics.</title>
        <authorList>
            <consortium name="DOE Joint Genome Institute"/>
            <person name="Haitjema C.H."/>
            <person name="Gilmore S.P."/>
            <person name="Henske J.K."/>
            <person name="Solomon K.V."/>
            <person name="De Groot R."/>
            <person name="Kuo A."/>
            <person name="Mondo S.J."/>
            <person name="Salamov A.A."/>
            <person name="Labutti K."/>
            <person name="Zhao Z."/>
            <person name="Chiniquy J."/>
            <person name="Barry K."/>
            <person name="Brewer H.M."/>
            <person name="Purvine S.O."/>
            <person name="Wright A.T."/>
            <person name="Boxma B."/>
            <person name="Van Alen T."/>
            <person name="Hackstein J.H."/>
            <person name="Baker S.E."/>
            <person name="Grigoriev I.V."/>
            <person name="O'Malley M.A."/>
        </authorList>
    </citation>
    <scope>NUCLEOTIDE SEQUENCE [LARGE SCALE GENOMIC DNA]</scope>
    <source>
        <strain evidence="3 4">S4</strain>
    </source>
</reference>
<dbReference type="InterPro" id="IPR051267">
    <property type="entry name" value="STEAP_metalloreductase"/>
</dbReference>
<evidence type="ECO:0000256" key="1">
    <source>
        <dbReference type="ARBA" id="ARBA00023002"/>
    </source>
</evidence>
<dbReference type="PANTHER" id="PTHR14239">
    <property type="entry name" value="DUDULIN-RELATED"/>
    <property type="match status" value="1"/>
</dbReference>
<dbReference type="GO" id="GO:0016491">
    <property type="term" value="F:oxidoreductase activity"/>
    <property type="evidence" value="ECO:0007669"/>
    <property type="project" value="UniProtKB-KW"/>
</dbReference>
<sequence>MKYGVLGTGVVAQIIATKLIELGHEVMMGSRTANNENAVQWAEKHGERAKCGNFAEAAAFGERVFNLVKGIHSLEALKAAGAENLKGKILIDQTNPYIYKNGHISLDSKFTGDTCLGEENQKLLPDTKVVKTLNYIGANMMTSQEGLKEPVTGFYCGNDAEAKEVVKGILQDFGWKDTFDLGDISMSRYTEMFGSFWVPLYNQLGSMEWGFKLVRNEK</sequence>
<dbReference type="Gene3D" id="3.40.50.720">
    <property type="entry name" value="NAD(P)-binding Rossmann-like Domain"/>
    <property type="match status" value="1"/>
</dbReference>